<keyword evidence="6 11" id="KW-0798">TonB box</keyword>
<feature type="chain" id="PRO_5045106211" evidence="12">
    <location>
        <begin position="24"/>
        <end position="720"/>
    </location>
</feature>
<keyword evidence="9 10" id="KW-0998">Cell outer membrane</keyword>
<evidence type="ECO:0000313" key="15">
    <source>
        <dbReference type="EMBL" id="MTW32009.1"/>
    </source>
</evidence>
<feature type="domain" description="TonB-dependent receptor-like beta-barrel" evidence="13">
    <location>
        <begin position="295"/>
        <end position="689"/>
    </location>
</feature>
<feature type="domain" description="TonB-dependent receptor plug" evidence="14">
    <location>
        <begin position="77"/>
        <end position="176"/>
    </location>
</feature>
<dbReference type="Gene3D" id="2.40.170.20">
    <property type="entry name" value="TonB-dependent receptor, beta-barrel domain"/>
    <property type="match status" value="1"/>
</dbReference>
<evidence type="ECO:0000313" key="16">
    <source>
        <dbReference type="Proteomes" id="UP000735592"/>
    </source>
</evidence>
<comment type="caution">
    <text evidence="15">The sequence shown here is derived from an EMBL/GenBank/DDBJ whole genome shotgun (WGS) entry which is preliminary data.</text>
</comment>
<evidence type="ECO:0000259" key="13">
    <source>
        <dbReference type="Pfam" id="PF00593"/>
    </source>
</evidence>
<dbReference type="InterPro" id="IPR010105">
    <property type="entry name" value="TonB_sidphr_rcpt"/>
</dbReference>
<dbReference type="InterPro" id="IPR037066">
    <property type="entry name" value="Plug_dom_sf"/>
</dbReference>
<dbReference type="CDD" id="cd01347">
    <property type="entry name" value="ligand_gated_channel"/>
    <property type="match status" value="1"/>
</dbReference>
<keyword evidence="16" id="KW-1185">Reference proteome</keyword>
<evidence type="ECO:0000256" key="6">
    <source>
        <dbReference type="ARBA" id="ARBA00023077"/>
    </source>
</evidence>
<dbReference type="EMBL" id="WNKW01000001">
    <property type="protein sequence ID" value="MTW32009.1"/>
    <property type="molecule type" value="Genomic_DNA"/>
</dbReference>
<sequence>MALQITPIALAIAMLSLPHWAVAQTQENKDKTPPAETTLPTVQVSATLERAGDLPAAYAGGQVARGARLGLLGNQDVMDVPFNITSYTAQLIEDQGARTVADVLNNDPSVRFTTSGSHAYENFRLRGFDVHSSDLAINGLYGLAPLGHASLEFAERVEVFKGPSAMFAGMAPSGGVGGTINLVPKRAADTPLTRVSVGYQTENQLSTSIDAGRRFGSAKEFGVRVNGAYSDGEAALKGQDKTHRFFSTALDYRGTALTASLDVYDSKDKFSGGSAAMFGFASPNLPAAPDGNINMLSSAAGELASRAIIARAEYAVNSQLALFASVGARTHDYSGWVNGTHVHNIQSNGNAQVRGVAQRGYDDSHAAEAGARLFVSAAGISHDLVLQATRLELESGSLSNVTGMVATNIYQPVAPPLPAMPALYVPKGSSATLSSLALVDNLVLLQDRLRLTVGVRQQQVQQRSYNPAGGVTANYDEAALTPAMGVVFKPWGEGLALYASYVQGLSQGASVKLANGYVSDQTFKPYKTAQRELGVKWNAGRYTHTADYFEIAKPELITTGTAPKLLASDSGESQVRGVEWNTFGQILPSLSVLGGLSYTKSELTKSAGGINQGNELFGVPRWQANLGTEWDTPLAGVHLNARVIATSKQYLNNANTYQIPGWGQLDVGGRYETRLAQHRAVLRLSINNLLDRAYYSGSFAEPRATLALGRTVQTSLSVDF</sequence>
<evidence type="ECO:0000256" key="8">
    <source>
        <dbReference type="ARBA" id="ARBA00023170"/>
    </source>
</evidence>
<accession>A0ABW9SNM6</accession>
<keyword evidence="8 15" id="KW-0675">Receptor</keyword>
<proteinExistence type="inferred from homology"/>
<keyword evidence="3 10" id="KW-0813">Transport</keyword>
<dbReference type="InterPro" id="IPR012910">
    <property type="entry name" value="Plug_dom"/>
</dbReference>
<evidence type="ECO:0000256" key="2">
    <source>
        <dbReference type="ARBA" id="ARBA00009810"/>
    </source>
</evidence>
<protein>
    <submittedName>
        <fullName evidence="15">TonB-dependent siderophore receptor</fullName>
    </submittedName>
</protein>
<evidence type="ECO:0000256" key="12">
    <source>
        <dbReference type="SAM" id="SignalP"/>
    </source>
</evidence>
<evidence type="ECO:0000256" key="9">
    <source>
        <dbReference type="ARBA" id="ARBA00023237"/>
    </source>
</evidence>
<keyword evidence="5 10" id="KW-0812">Transmembrane</keyword>
<keyword evidence="12" id="KW-0732">Signal</keyword>
<evidence type="ECO:0000256" key="7">
    <source>
        <dbReference type="ARBA" id="ARBA00023136"/>
    </source>
</evidence>
<dbReference type="Pfam" id="PF00593">
    <property type="entry name" value="TonB_dep_Rec_b-barrel"/>
    <property type="match status" value="1"/>
</dbReference>
<name>A0ABW9SNM6_9BURK</name>
<evidence type="ECO:0000256" key="11">
    <source>
        <dbReference type="RuleBase" id="RU003357"/>
    </source>
</evidence>
<dbReference type="Proteomes" id="UP000735592">
    <property type="component" value="Unassembled WGS sequence"/>
</dbReference>
<dbReference type="Pfam" id="PF07715">
    <property type="entry name" value="Plug"/>
    <property type="match status" value="1"/>
</dbReference>
<evidence type="ECO:0000256" key="1">
    <source>
        <dbReference type="ARBA" id="ARBA00004571"/>
    </source>
</evidence>
<keyword evidence="4 10" id="KW-1134">Transmembrane beta strand</keyword>
<dbReference type="SUPFAM" id="SSF56935">
    <property type="entry name" value="Porins"/>
    <property type="match status" value="1"/>
</dbReference>
<dbReference type="RefSeq" id="WP_155433322.1">
    <property type="nucleotide sequence ID" value="NZ_JBHLXK010000001.1"/>
</dbReference>
<reference evidence="15 16" key="1">
    <citation type="submission" date="2019-11" db="EMBL/GenBank/DDBJ databases">
        <title>Type strains purchased from KCTC, JCM and DSMZ.</title>
        <authorList>
            <person name="Lu H."/>
        </authorList>
    </citation>
    <scope>NUCLEOTIDE SEQUENCE [LARGE SCALE GENOMIC DNA]</scope>
    <source>
        <strain evidence="15 16">DSM 103461</strain>
    </source>
</reference>
<keyword evidence="7 10" id="KW-0472">Membrane</keyword>
<evidence type="ECO:0000256" key="3">
    <source>
        <dbReference type="ARBA" id="ARBA00022448"/>
    </source>
</evidence>
<dbReference type="PANTHER" id="PTHR32552:SF82">
    <property type="entry name" value="FCUA PROTEIN"/>
    <property type="match status" value="1"/>
</dbReference>
<dbReference type="InterPro" id="IPR000531">
    <property type="entry name" value="Beta-barrel_TonB"/>
</dbReference>
<dbReference type="NCBIfam" id="TIGR01783">
    <property type="entry name" value="TonB-siderophor"/>
    <property type="match status" value="1"/>
</dbReference>
<dbReference type="InterPro" id="IPR039426">
    <property type="entry name" value="TonB-dep_rcpt-like"/>
</dbReference>
<evidence type="ECO:0000256" key="5">
    <source>
        <dbReference type="ARBA" id="ARBA00022692"/>
    </source>
</evidence>
<organism evidence="15 16">
    <name type="scientific">Pseudoduganella danionis</name>
    <dbReference type="NCBI Taxonomy" id="1890295"/>
    <lineage>
        <taxon>Bacteria</taxon>
        <taxon>Pseudomonadati</taxon>
        <taxon>Pseudomonadota</taxon>
        <taxon>Betaproteobacteria</taxon>
        <taxon>Burkholderiales</taxon>
        <taxon>Oxalobacteraceae</taxon>
        <taxon>Telluria group</taxon>
        <taxon>Pseudoduganella</taxon>
    </lineage>
</organism>
<comment type="subcellular location">
    <subcellularLocation>
        <location evidence="1 10">Cell outer membrane</location>
        <topology evidence="1 10">Multi-pass membrane protein</topology>
    </subcellularLocation>
</comment>
<dbReference type="PROSITE" id="PS52016">
    <property type="entry name" value="TONB_DEPENDENT_REC_3"/>
    <property type="match status" value="1"/>
</dbReference>
<evidence type="ECO:0000259" key="14">
    <source>
        <dbReference type="Pfam" id="PF07715"/>
    </source>
</evidence>
<feature type="signal peptide" evidence="12">
    <location>
        <begin position="1"/>
        <end position="23"/>
    </location>
</feature>
<dbReference type="PANTHER" id="PTHR32552">
    <property type="entry name" value="FERRICHROME IRON RECEPTOR-RELATED"/>
    <property type="match status" value="1"/>
</dbReference>
<evidence type="ECO:0000256" key="4">
    <source>
        <dbReference type="ARBA" id="ARBA00022452"/>
    </source>
</evidence>
<gene>
    <name evidence="15" type="ORF">GM655_04110</name>
</gene>
<evidence type="ECO:0000256" key="10">
    <source>
        <dbReference type="PROSITE-ProRule" id="PRU01360"/>
    </source>
</evidence>
<dbReference type="Gene3D" id="2.170.130.10">
    <property type="entry name" value="TonB-dependent receptor, plug domain"/>
    <property type="match status" value="1"/>
</dbReference>
<dbReference type="InterPro" id="IPR036942">
    <property type="entry name" value="Beta-barrel_TonB_sf"/>
</dbReference>
<comment type="similarity">
    <text evidence="2 10 11">Belongs to the TonB-dependent receptor family.</text>
</comment>